<feature type="binding site" evidence="3">
    <location>
        <position position="32"/>
    </location>
    <ligand>
        <name>a divalent metal cation</name>
        <dbReference type="ChEBI" id="CHEBI:60240"/>
    </ligand>
</feature>
<dbReference type="EMBL" id="FOSV01000022">
    <property type="protein sequence ID" value="SFL71819.1"/>
    <property type="molecule type" value="Genomic_DNA"/>
</dbReference>
<evidence type="ECO:0000313" key="5">
    <source>
        <dbReference type="EMBL" id="SFL71819.1"/>
    </source>
</evidence>
<feature type="binding site" evidence="3">
    <location>
        <position position="229"/>
    </location>
    <ligand>
        <name>a divalent metal cation</name>
        <dbReference type="ChEBI" id="CHEBI:60240"/>
    </ligand>
</feature>
<dbReference type="GO" id="GO:0016787">
    <property type="term" value="F:hydrolase activity"/>
    <property type="evidence" value="ECO:0007669"/>
    <property type="project" value="UniProtKB-KW"/>
</dbReference>
<dbReference type="STRING" id="414703.SAMN04488125_12236"/>
<keyword evidence="3" id="KW-0479">Metal-binding</keyword>
<keyword evidence="1" id="KW-0378">Hydrolase</keyword>
<protein>
    <submittedName>
        <fullName evidence="5">Gluconolactonase</fullName>
    </submittedName>
</protein>
<dbReference type="PANTHER" id="PTHR47572:SF4">
    <property type="entry name" value="LACTONASE DRP35"/>
    <property type="match status" value="1"/>
</dbReference>
<dbReference type="InterPro" id="IPR051262">
    <property type="entry name" value="SMP-30/CGR1_Lactonase"/>
</dbReference>
<feature type="domain" description="SMP-30/Gluconolactonase/LRE-like region" evidence="4">
    <location>
        <begin position="31"/>
        <end position="282"/>
    </location>
</feature>
<feature type="binding site" evidence="3">
    <location>
        <position position="118"/>
    </location>
    <ligand>
        <name>substrate</name>
    </ligand>
</feature>
<dbReference type="PANTHER" id="PTHR47572">
    <property type="entry name" value="LIPOPROTEIN-RELATED"/>
    <property type="match status" value="1"/>
</dbReference>
<evidence type="ECO:0000256" key="2">
    <source>
        <dbReference type="PIRSR" id="PIRSR605511-1"/>
    </source>
</evidence>
<feature type="binding site" evidence="3">
    <location>
        <position position="175"/>
    </location>
    <ligand>
        <name>a divalent metal cation</name>
        <dbReference type="ChEBI" id="CHEBI:60240"/>
    </ligand>
</feature>
<evidence type="ECO:0000256" key="1">
    <source>
        <dbReference type="ARBA" id="ARBA00022801"/>
    </source>
</evidence>
<dbReference type="Pfam" id="PF08450">
    <property type="entry name" value="SGL"/>
    <property type="match status" value="1"/>
</dbReference>
<dbReference type="InterPro" id="IPR013658">
    <property type="entry name" value="SGL"/>
</dbReference>
<accession>A0A1I4JZ27</accession>
<evidence type="ECO:0000256" key="3">
    <source>
        <dbReference type="PIRSR" id="PIRSR605511-2"/>
    </source>
</evidence>
<feature type="active site" description="Proton donor/acceptor" evidence="2">
    <location>
        <position position="229"/>
    </location>
</feature>
<organism evidence="5 6">
    <name type="scientific">Methylorubrum salsuginis</name>
    <dbReference type="NCBI Taxonomy" id="414703"/>
    <lineage>
        <taxon>Bacteria</taxon>
        <taxon>Pseudomonadati</taxon>
        <taxon>Pseudomonadota</taxon>
        <taxon>Alphaproteobacteria</taxon>
        <taxon>Hyphomicrobiales</taxon>
        <taxon>Methylobacteriaceae</taxon>
        <taxon>Methylorubrum</taxon>
    </lineage>
</organism>
<keyword evidence="3" id="KW-0862">Zinc</keyword>
<comment type="cofactor">
    <cofactor evidence="3">
        <name>Zn(2+)</name>
        <dbReference type="ChEBI" id="CHEBI:29105"/>
    </cofactor>
    <text evidence="3">Binds 1 divalent metal cation per subunit.</text>
</comment>
<dbReference type="OrthoDB" id="241638at2"/>
<dbReference type="Proteomes" id="UP000198804">
    <property type="component" value="Unassembled WGS sequence"/>
</dbReference>
<name>A0A1I4JZ27_9HYPH</name>
<gene>
    <name evidence="5" type="ORF">SAMN04488125_12236</name>
</gene>
<dbReference type="RefSeq" id="WP_063987806.1">
    <property type="nucleotide sequence ID" value="NZ_FOSV01000022.1"/>
</dbReference>
<evidence type="ECO:0000259" key="4">
    <source>
        <dbReference type="Pfam" id="PF08450"/>
    </source>
</evidence>
<sequence>MDGFEIHDSRFKRYVLDNAGLEEIAAGFRWVEGPVWMGDWNCLLFQDLPGNRTMRWSEAEGLSVYRAPSDYGNGQARDREGRLIACSHHGRCLTRTEHDGRVTRLVESHAGKRLNAPNDVVVKSDGTIWFTDPLYGISNDYEGGRQESEQPPALYRFDPATGEIRIAAGDFDGPNGLAFSPDERRLYVSETGDQSHSDPRQFIRVFDVGADGTLTGSDVFHKIEPGYCDGMKVDEDGNVWASAADGVHCLSPEGRLLGKVRVPYRVSNMTWGGVHRNRLFIAGSQRVFSIFLNRRGAPLPGAGR</sequence>
<dbReference type="SUPFAM" id="SSF63829">
    <property type="entry name" value="Calcium-dependent phosphotriesterase"/>
    <property type="match status" value="1"/>
</dbReference>
<keyword evidence="6" id="KW-1185">Reference proteome</keyword>
<dbReference type="InterPro" id="IPR005511">
    <property type="entry name" value="SMP-30"/>
</dbReference>
<evidence type="ECO:0000313" key="6">
    <source>
        <dbReference type="Proteomes" id="UP000198804"/>
    </source>
</evidence>
<dbReference type="InterPro" id="IPR011042">
    <property type="entry name" value="6-blade_b-propeller_TolB-like"/>
</dbReference>
<dbReference type="AlphaFoldDB" id="A0A1I4JZ27"/>
<dbReference type="PRINTS" id="PR01790">
    <property type="entry name" value="SMP30FAMILY"/>
</dbReference>
<proteinExistence type="predicted"/>
<reference evidence="6" key="1">
    <citation type="submission" date="2016-10" db="EMBL/GenBank/DDBJ databases">
        <authorList>
            <person name="Varghese N."/>
            <person name="Submissions S."/>
        </authorList>
    </citation>
    <scope>NUCLEOTIDE SEQUENCE [LARGE SCALE GENOMIC DNA]</scope>
    <source>
        <strain evidence="6">CGMCC 1.6474</strain>
    </source>
</reference>
<dbReference type="Gene3D" id="2.120.10.30">
    <property type="entry name" value="TolB, C-terminal domain"/>
    <property type="match status" value="1"/>
</dbReference>
<dbReference type="GO" id="GO:0046872">
    <property type="term" value="F:metal ion binding"/>
    <property type="evidence" value="ECO:0007669"/>
    <property type="project" value="UniProtKB-KW"/>
</dbReference>